<dbReference type="Pfam" id="PF12019">
    <property type="entry name" value="GspH"/>
    <property type="match status" value="1"/>
</dbReference>
<comment type="subcellular location">
    <subcellularLocation>
        <location evidence="1">Cell inner membrane</location>
        <topology evidence="1">Single-pass membrane protein</topology>
    </subcellularLocation>
</comment>
<keyword evidence="13" id="KW-1185">Reference proteome</keyword>
<dbReference type="RefSeq" id="WP_151123870.1">
    <property type="nucleotide sequence ID" value="NZ_CP088081.1"/>
</dbReference>
<dbReference type="AlphaFoldDB" id="A0A643FCV7"/>
<comment type="similarity">
    <text evidence="9">Belongs to the GSP H family.</text>
</comment>
<organism evidence="12 13">
    <name type="scientific">Ideonella dechloratans</name>
    <dbReference type="NCBI Taxonomy" id="36863"/>
    <lineage>
        <taxon>Bacteria</taxon>
        <taxon>Pseudomonadati</taxon>
        <taxon>Pseudomonadota</taxon>
        <taxon>Betaproteobacteria</taxon>
        <taxon>Burkholderiales</taxon>
        <taxon>Sphaerotilaceae</taxon>
        <taxon>Ideonella</taxon>
    </lineage>
</organism>
<dbReference type="InterPro" id="IPR012902">
    <property type="entry name" value="N_methyl_site"/>
</dbReference>
<proteinExistence type="inferred from homology"/>
<evidence type="ECO:0000313" key="13">
    <source>
        <dbReference type="Proteomes" id="UP000430120"/>
    </source>
</evidence>
<evidence type="ECO:0000256" key="4">
    <source>
        <dbReference type="ARBA" id="ARBA00022481"/>
    </source>
</evidence>
<protein>
    <recommendedName>
        <fullName evidence="2">Type II secretion system protein H</fullName>
    </recommendedName>
    <alternativeName>
        <fullName evidence="10">General secretion pathway protein H</fullName>
    </alternativeName>
</protein>
<evidence type="ECO:0000256" key="10">
    <source>
        <dbReference type="ARBA" id="ARBA00030775"/>
    </source>
</evidence>
<evidence type="ECO:0000259" key="11">
    <source>
        <dbReference type="Pfam" id="PF12019"/>
    </source>
</evidence>
<evidence type="ECO:0000256" key="1">
    <source>
        <dbReference type="ARBA" id="ARBA00004377"/>
    </source>
</evidence>
<dbReference type="Proteomes" id="UP000430120">
    <property type="component" value="Unassembled WGS sequence"/>
</dbReference>
<accession>A0A643FCV7</accession>
<dbReference type="Gene3D" id="3.55.40.10">
    <property type="entry name" value="minor pseudopilin epsh domain"/>
    <property type="match status" value="1"/>
</dbReference>
<dbReference type="InterPro" id="IPR022346">
    <property type="entry name" value="T2SS_GspH"/>
</dbReference>
<dbReference type="OrthoDB" id="5956286at2"/>
<evidence type="ECO:0000256" key="6">
    <source>
        <dbReference type="ARBA" id="ARBA00022692"/>
    </source>
</evidence>
<evidence type="ECO:0000256" key="5">
    <source>
        <dbReference type="ARBA" id="ARBA00022519"/>
    </source>
</evidence>
<evidence type="ECO:0000256" key="2">
    <source>
        <dbReference type="ARBA" id="ARBA00021549"/>
    </source>
</evidence>
<sequence>MGTGSARGMRGFSLIELMVALTIFGFALMMAVPSFSAWLHNVRLRSRAEALMQSIEVARTEAARRNTPVELQLTTSLDGSCAASTTGPDWVVHLLQDSTGATVSAAGACDADLVGRQDILDSSGAAPVVDDSFKPFLLARSPVASNNTVTLNATQSGVSFNALGRSTASAMVRIDLADSHLACLDSSGGGSVRCLRLEIYPAGLVKLCDPLQTDSSSPLYCPA</sequence>
<dbReference type="GO" id="GO:0015628">
    <property type="term" value="P:protein secretion by the type II secretion system"/>
    <property type="evidence" value="ECO:0007669"/>
    <property type="project" value="InterPro"/>
</dbReference>
<evidence type="ECO:0000256" key="9">
    <source>
        <dbReference type="ARBA" id="ARBA00025772"/>
    </source>
</evidence>
<reference evidence="12 13" key="1">
    <citation type="submission" date="2019-09" db="EMBL/GenBank/DDBJ databases">
        <title>Draft genome sequences of 48 bacterial type strains from the CCUG.</title>
        <authorList>
            <person name="Tunovic T."/>
            <person name="Pineiro-Iglesias B."/>
            <person name="Unosson C."/>
            <person name="Inganas E."/>
            <person name="Ohlen M."/>
            <person name="Cardew S."/>
            <person name="Jensie-Markopoulos S."/>
            <person name="Salva-Serra F."/>
            <person name="Jaen-Luchoro D."/>
            <person name="Karlsson R."/>
            <person name="Svensson-Stadler L."/>
            <person name="Chun J."/>
            <person name="Moore E."/>
        </authorList>
    </citation>
    <scope>NUCLEOTIDE SEQUENCE [LARGE SCALE GENOMIC DNA]</scope>
    <source>
        <strain evidence="12 13">CCUG 30977</strain>
    </source>
</reference>
<evidence type="ECO:0000313" key="12">
    <source>
        <dbReference type="EMBL" id="KAB0583201.1"/>
    </source>
</evidence>
<dbReference type="SUPFAM" id="SSF54523">
    <property type="entry name" value="Pili subunits"/>
    <property type="match status" value="1"/>
</dbReference>
<keyword evidence="5" id="KW-0997">Cell inner membrane</keyword>
<keyword evidence="3" id="KW-1003">Cell membrane</keyword>
<dbReference type="GO" id="GO:0015627">
    <property type="term" value="C:type II protein secretion system complex"/>
    <property type="evidence" value="ECO:0007669"/>
    <property type="project" value="InterPro"/>
</dbReference>
<keyword evidence="6" id="KW-0812">Transmembrane</keyword>
<comment type="caution">
    <text evidence="12">The sequence shown here is derived from an EMBL/GenBank/DDBJ whole genome shotgun (WGS) entry which is preliminary data.</text>
</comment>
<dbReference type="Pfam" id="PF07963">
    <property type="entry name" value="N_methyl"/>
    <property type="match status" value="1"/>
</dbReference>
<dbReference type="GO" id="GO:0005886">
    <property type="term" value="C:plasma membrane"/>
    <property type="evidence" value="ECO:0007669"/>
    <property type="project" value="UniProtKB-SubCell"/>
</dbReference>
<gene>
    <name evidence="12" type="ORF">F7Q92_08935</name>
</gene>
<keyword evidence="7" id="KW-1133">Transmembrane helix</keyword>
<name>A0A643FCV7_IDEDE</name>
<feature type="domain" description="General secretion pathway GspH" evidence="11">
    <location>
        <begin position="48"/>
        <end position="193"/>
    </location>
</feature>
<evidence type="ECO:0000256" key="7">
    <source>
        <dbReference type="ARBA" id="ARBA00022989"/>
    </source>
</evidence>
<dbReference type="NCBIfam" id="TIGR02532">
    <property type="entry name" value="IV_pilin_GFxxxE"/>
    <property type="match status" value="1"/>
</dbReference>
<dbReference type="EMBL" id="VZPB01000017">
    <property type="protein sequence ID" value="KAB0583201.1"/>
    <property type="molecule type" value="Genomic_DNA"/>
</dbReference>
<evidence type="ECO:0000256" key="8">
    <source>
        <dbReference type="ARBA" id="ARBA00023136"/>
    </source>
</evidence>
<dbReference type="InterPro" id="IPR045584">
    <property type="entry name" value="Pilin-like"/>
</dbReference>
<keyword evidence="8" id="KW-0472">Membrane</keyword>
<dbReference type="PROSITE" id="PS00409">
    <property type="entry name" value="PROKAR_NTER_METHYL"/>
    <property type="match status" value="1"/>
</dbReference>
<keyword evidence="4" id="KW-0488">Methylation</keyword>
<evidence type="ECO:0000256" key="3">
    <source>
        <dbReference type="ARBA" id="ARBA00022475"/>
    </source>
</evidence>